<feature type="signal peptide" evidence="1">
    <location>
        <begin position="1"/>
        <end position="23"/>
    </location>
</feature>
<gene>
    <name evidence="2" type="ORF">CTI12_AA235960</name>
</gene>
<accession>A0A2U1NS27</accession>
<organism evidence="2 3">
    <name type="scientific">Artemisia annua</name>
    <name type="common">Sweet wormwood</name>
    <dbReference type="NCBI Taxonomy" id="35608"/>
    <lineage>
        <taxon>Eukaryota</taxon>
        <taxon>Viridiplantae</taxon>
        <taxon>Streptophyta</taxon>
        <taxon>Embryophyta</taxon>
        <taxon>Tracheophyta</taxon>
        <taxon>Spermatophyta</taxon>
        <taxon>Magnoliopsida</taxon>
        <taxon>eudicotyledons</taxon>
        <taxon>Gunneridae</taxon>
        <taxon>Pentapetalae</taxon>
        <taxon>asterids</taxon>
        <taxon>campanulids</taxon>
        <taxon>Asterales</taxon>
        <taxon>Asteraceae</taxon>
        <taxon>Asteroideae</taxon>
        <taxon>Anthemideae</taxon>
        <taxon>Artemisiinae</taxon>
        <taxon>Artemisia</taxon>
    </lineage>
</organism>
<dbReference type="GO" id="GO:0004601">
    <property type="term" value="F:peroxidase activity"/>
    <property type="evidence" value="ECO:0007669"/>
    <property type="project" value="UniProtKB-KW"/>
</dbReference>
<keyword evidence="2" id="KW-0575">Peroxidase</keyword>
<evidence type="ECO:0000256" key="1">
    <source>
        <dbReference type="SAM" id="SignalP"/>
    </source>
</evidence>
<dbReference type="STRING" id="35608.A0A2U1NS27"/>
<sequence length="111" mass="12140">MKNGSVDIISALLFSVLITDALTDAIKDAIGQPIPYFFWSCFHDGVDVSLLHLAGITEEGVTFKVLSRGVDIEQGYFFGAWTSTTENKDAINVVIVGTLAAHKEEFLDLIF</sequence>
<dbReference type="EMBL" id="PKPP01002287">
    <property type="protein sequence ID" value="PWA76270.1"/>
    <property type="molecule type" value="Genomic_DNA"/>
</dbReference>
<reference evidence="2 3" key="1">
    <citation type="journal article" date="2018" name="Mol. Plant">
        <title>The genome of Artemisia annua provides insight into the evolution of Asteraceae family and artemisinin biosynthesis.</title>
        <authorList>
            <person name="Shen Q."/>
            <person name="Zhang L."/>
            <person name="Liao Z."/>
            <person name="Wang S."/>
            <person name="Yan T."/>
            <person name="Shi P."/>
            <person name="Liu M."/>
            <person name="Fu X."/>
            <person name="Pan Q."/>
            <person name="Wang Y."/>
            <person name="Lv Z."/>
            <person name="Lu X."/>
            <person name="Zhang F."/>
            <person name="Jiang W."/>
            <person name="Ma Y."/>
            <person name="Chen M."/>
            <person name="Hao X."/>
            <person name="Li L."/>
            <person name="Tang Y."/>
            <person name="Lv G."/>
            <person name="Zhou Y."/>
            <person name="Sun X."/>
            <person name="Brodelius P.E."/>
            <person name="Rose J.K.C."/>
            <person name="Tang K."/>
        </authorList>
    </citation>
    <scope>NUCLEOTIDE SEQUENCE [LARGE SCALE GENOMIC DNA]</scope>
    <source>
        <strain evidence="3">cv. Huhao1</strain>
        <tissue evidence="2">Leaf</tissue>
    </source>
</reference>
<evidence type="ECO:0000313" key="3">
    <source>
        <dbReference type="Proteomes" id="UP000245207"/>
    </source>
</evidence>
<dbReference type="AlphaFoldDB" id="A0A2U1NS27"/>
<name>A0A2U1NS27_ARTAN</name>
<protein>
    <submittedName>
        <fullName evidence="2">Phosphatidic acid phosphatase/chloroperoxidase, N-terminal</fullName>
    </submittedName>
</protein>
<keyword evidence="3" id="KW-1185">Reference proteome</keyword>
<comment type="caution">
    <text evidence="2">The sequence shown here is derived from an EMBL/GenBank/DDBJ whole genome shotgun (WGS) entry which is preliminary data.</text>
</comment>
<evidence type="ECO:0000313" key="2">
    <source>
        <dbReference type="EMBL" id="PWA76270.1"/>
    </source>
</evidence>
<feature type="chain" id="PRO_5015781655" evidence="1">
    <location>
        <begin position="24"/>
        <end position="111"/>
    </location>
</feature>
<keyword evidence="2" id="KW-0560">Oxidoreductase</keyword>
<proteinExistence type="predicted"/>
<dbReference type="Proteomes" id="UP000245207">
    <property type="component" value="Unassembled WGS sequence"/>
</dbReference>
<keyword evidence="1" id="KW-0732">Signal</keyword>
<dbReference type="OrthoDB" id="10030083at2759"/>